<gene>
    <name evidence="1" type="ORF">F8M41_000527</name>
</gene>
<keyword evidence="2" id="KW-1185">Reference proteome</keyword>
<dbReference type="Pfam" id="PF02992">
    <property type="entry name" value="Transposase_21"/>
    <property type="match status" value="1"/>
</dbReference>
<dbReference type="Proteomes" id="UP000439903">
    <property type="component" value="Unassembled WGS sequence"/>
</dbReference>
<protein>
    <submittedName>
        <fullName evidence="1">Transposase domain-containing protein</fullName>
    </submittedName>
</protein>
<organism evidence="1 2">
    <name type="scientific">Gigaspora margarita</name>
    <dbReference type="NCBI Taxonomy" id="4874"/>
    <lineage>
        <taxon>Eukaryota</taxon>
        <taxon>Fungi</taxon>
        <taxon>Fungi incertae sedis</taxon>
        <taxon>Mucoromycota</taxon>
        <taxon>Glomeromycotina</taxon>
        <taxon>Glomeromycetes</taxon>
        <taxon>Diversisporales</taxon>
        <taxon>Gigasporaceae</taxon>
        <taxon>Gigaspora</taxon>
    </lineage>
</organism>
<dbReference type="OrthoDB" id="2440004at2759"/>
<evidence type="ECO:0000313" key="1">
    <source>
        <dbReference type="EMBL" id="KAF0460897.1"/>
    </source>
</evidence>
<proteinExistence type="predicted"/>
<accession>A0A8H3XIE7</accession>
<sequence>MIGKTVCTICGENRYDSLGKPRKSAFYFPLIPRLKMQYADPIRAKELKYRANYIPNSQKISDIYDGKLYKELIEEDDCWVLMMINNNLSPEIRVKRKNLLVTAVIPGPNQPKNFNSFLRPVINELKLLEEGILCFDGDSKQEFKLKSHVIFWCGDIPAITKLMCITGHNSYMGCRMCDLKGIRDLTNNHIYYPLKPPRDYHKSPSYNIRNLPLRNHNKYDKLSQEWQNLQTDAAKKKFAQDTGIFFYS</sequence>
<reference evidence="1 2" key="1">
    <citation type="journal article" date="2019" name="Environ. Microbiol.">
        <title>At the nexus of three kingdoms: the genome of the mycorrhizal fungus Gigaspora margarita provides insights into plant, endobacterial and fungal interactions.</title>
        <authorList>
            <person name="Venice F."/>
            <person name="Ghignone S."/>
            <person name="Salvioli di Fossalunga A."/>
            <person name="Amselem J."/>
            <person name="Novero M."/>
            <person name="Xianan X."/>
            <person name="Sedzielewska Toro K."/>
            <person name="Morin E."/>
            <person name="Lipzen A."/>
            <person name="Grigoriev I.V."/>
            <person name="Henrissat B."/>
            <person name="Martin F.M."/>
            <person name="Bonfante P."/>
        </authorList>
    </citation>
    <scope>NUCLEOTIDE SEQUENCE [LARGE SCALE GENOMIC DNA]</scope>
    <source>
        <strain evidence="1 2">BEG34</strain>
    </source>
</reference>
<evidence type="ECO:0000313" key="2">
    <source>
        <dbReference type="Proteomes" id="UP000439903"/>
    </source>
</evidence>
<comment type="caution">
    <text evidence="1">The sequence shown here is derived from an EMBL/GenBank/DDBJ whole genome shotgun (WGS) entry which is preliminary data.</text>
</comment>
<dbReference type="EMBL" id="WTPW01001038">
    <property type="protein sequence ID" value="KAF0460897.1"/>
    <property type="molecule type" value="Genomic_DNA"/>
</dbReference>
<dbReference type="AlphaFoldDB" id="A0A8H3XIE7"/>
<dbReference type="InterPro" id="IPR004242">
    <property type="entry name" value="Transposase_21"/>
</dbReference>
<name>A0A8H3XIE7_GIGMA</name>